<keyword evidence="3 6" id="KW-1133">Transmembrane helix</keyword>
<organism evidence="7 8">
    <name type="scientific">Sporothrix epigloea</name>
    <dbReference type="NCBI Taxonomy" id="1892477"/>
    <lineage>
        <taxon>Eukaryota</taxon>
        <taxon>Fungi</taxon>
        <taxon>Dikarya</taxon>
        <taxon>Ascomycota</taxon>
        <taxon>Pezizomycotina</taxon>
        <taxon>Sordariomycetes</taxon>
        <taxon>Sordariomycetidae</taxon>
        <taxon>Ophiostomatales</taxon>
        <taxon>Ophiostomataceae</taxon>
        <taxon>Sporothrix</taxon>
    </lineage>
</organism>
<dbReference type="EMBL" id="CAWUOM010000011">
    <property type="protein sequence ID" value="CAK7264532.1"/>
    <property type="molecule type" value="Genomic_DNA"/>
</dbReference>
<protein>
    <submittedName>
        <fullName evidence="7">Uncharacterized protein</fullName>
    </submittedName>
</protein>
<feature type="region of interest" description="Disordered" evidence="5">
    <location>
        <begin position="40"/>
        <end position="109"/>
    </location>
</feature>
<feature type="compositionally biased region" description="Low complexity" evidence="5">
    <location>
        <begin position="40"/>
        <end position="92"/>
    </location>
</feature>
<dbReference type="InterPro" id="IPR029208">
    <property type="entry name" value="COX14"/>
</dbReference>
<evidence type="ECO:0000256" key="5">
    <source>
        <dbReference type="SAM" id="MobiDB-lite"/>
    </source>
</evidence>
<evidence type="ECO:0000256" key="6">
    <source>
        <dbReference type="SAM" id="Phobius"/>
    </source>
</evidence>
<dbReference type="Proteomes" id="UP001642501">
    <property type="component" value="Unassembled WGS sequence"/>
</dbReference>
<keyword evidence="4 6" id="KW-0472">Membrane</keyword>
<proteinExistence type="predicted"/>
<accession>A0ABP0D8T7</accession>
<evidence type="ECO:0000313" key="8">
    <source>
        <dbReference type="Proteomes" id="UP001642501"/>
    </source>
</evidence>
<feature type="region of interest" description="Disordered" evidence="5">
    <location>
        <begin position="223"/>
        <end position="325"/>
    </location>
</feature>
<sequence>MVKPLPVRSVVDASRFTARSPYAASAATAACIRRLPSQAAFATSSSSASSTPSSSSSPSSSSNSSNSRFQSPAGSRAPASPKSSPARRAAVPGGPGGPGSAGANAAAAAAPLTGETPAQKVARLRAAHQAAKNAQVSQLDKMIGSARRAFDSAHHYTIISLIGFTAIAGLLTAYTTVDMMRYNSRRKKEFLAAQEQMEADSLVAARLAFMRGDATPEQTAMVEAARQQAAAAESTGGAGKGEGESIFKMPSLLGAPAPVADTKASEASKTNDTPSSSSHPAGGIRSWFSSTLTREEQGESTGSSQSRLGYESLSEEDDAEGVRESDVVRALEQKQKAAAAAYQAVTERAQQALEREKANQRAGGPLDRIGLEGKGEGENEAAPTPTPTAKKRWW</sequence>
<evidence type="ECO:0000313" key="7">
    <source>
        <dbReference type="EMBL" id="CAK7264532.1"/>
    </source>
</evidence>
<dbReference type="PROSITE" id="PS51257">
    <property type="entry name" value="PROKAR_LIPOPROTEIN"/>
    <property type="match status" value="1"/>
</dbReference>
<name>A0ABP0D8T7_9PEZI</name>
<evidence type="ECO:0000256" key="3">
    <source>
        <dbReference type="ARBA" id="ARBA00022989"/>
    </source>
</evidence>
<comment type="caution">
    <text evidence="7">The sequence shown here is derived from an EMBL/GenBank/DDBJ whole genome shotgun (WGS) entry which is preliminary data.</text>
</comment>
<keyword evidence="2 6" id="KW-0812">Transmembrane</keyword>
<dbReference type="Pfam" id="PF14880">
    <property type="entry name" value="COX14"/>
    <property type="match status" value="1"/>
</dbReference>
<comment type="subcellular location">
    <subcellularLocation>
        <location evidence="1">Membrane</location>
        <topology evidence="1">Single-pass membrane protein</topology>
    </subcellularLocation>
</comment>
<evidence type="ECO:0000256" key="2">
    <source>
        <dbReference type="ARBA" id="ARBA00022692"/>
    </source>
</evidence>
<evidence type="ECO:0000256" key="1">
    <source>
        <dbReference type="ARBA" id="ARBA00004167"/>
    </source>
</evidence>
<keyword evidence="8" id="KW-1185">Reference proteome</keyword>
<feature type="region of interest" description="Disordered" evidence="5">
    <location>
        <begin position="346"/>
        <end position="394"/>
    </location>
</feature>
<feature type="compositionally biased region" description="Polar residues" evidence="5">
    <location>
        <begin position="265"/>
        <end position="279"/>
    </location>
</feature>
<gene>
    <name evidence="7" type="ORF">SEPCBS57363_001120</name>
</gene>
<feature type="transmembrane region" description="Helical" evidence="6">
    <location>
        <begin position="156"/>
        <end position="177"/>
    </location>
</feature>
<reference evidence="7 8" key="1">
    <citation type="submission" date="2024-01" db="EMBL/GenBank/DDBJ databases">
        <authorList>
            <person name="Allen C."/>
            <person name="Tagirdzhanova G."/>
        </authorList>
    </citation>
    <scope>NUCLEOTIDE SEQUENCE [LARGE SCALE GENOMIC DNA]</scope>
    <source>
        <strain evidence="7 8">CBS 573.63</strain>
    </source>
</reference>
<evidence type="ECO:0000256" key="4">
    <source>
        <dbReference type="ARBA" id="ARBA00023136"/>
    </source>
</evidence>